<dbReference type="InterPro" id="IPR011009">
    <property type="entry name" value="Kinase-like_dom_sf"/>
</dbReference>
<evidence type="ECO:0000256" key="9">
    <source>
        <dbReference type="ARBA" id="ARBA00048679"/>
    </source>
</evidence>
<keyword evidence="11" id="KW-1133">Transmembrane helix</keyword>
<dbReference type="RefSeq" id="WP_243559120.1">
    <property type="nucleotide sequence ID" value="NZ_CP094528.1"/>
</dbReference>
<dbReference type="Proteomes" id="UP000832097">
    <property type="component" value="Chromosome"/>
</dbReference>
<feature type="transmembrane region" description="Helical" evidence="11">
    <location>
        <begin position="310"/>
        <end position="331"/>
    </location>
</feature>
<organism evidence="14 15">
    <name type="scientific">Agromyces larvae</name>
    <dbReference type="NCBI Taxonomy" id="2929802"/>
    <lineage>
        <taxon>Bacteria</taxon>
        <taxon>Bacillati</taxon>
        <taxon>Actinomycetota</taxon>
        <taxon>Actinomycetes</taxon>
        <taxon>Micrococcales</taxon>
        <taxon>Microbacteriaceae</taxon>
        <taxon>Agromyces</taxon>
    </lineage>
</organism>
<evidence type="ECO:0000256" key="4">
    <source>
        <dbReference type="ARBA" id="ARBA00022737"/>
    </source>
</evidence>
<dbReference type="SMART" id="SM00220">
    <property type="entry name" value="S_TKc"/>
    <property type="match status" value="1"/>
</dbReference>
<comment type="catalytic activity">
    <reaction evidence="8">
        <text>L-threonyl-[protein] + ATP = O-phospho-L-threonyl-[protein] + ADP + H(+)</text>
        <dbReference type="Rhea" id="RHEA:46608"/>
        <dbReference type="Rhea" id="RHEA-COMP:11060"/>
        <dbReference type="Rhea" id="RHEA-COMP:11605"/>
        <dbReference type="ChEBI" id="CHEBI:15378"/>
        <dbReference type="ChEBI" id="CHEBI:30013"/>
        <dbReference type="ChEBI" id="CHEBI:30616"/>
        <dbReference type="ChEBI" id="CHEBI:61977"/>
        <dbReference type="ChEBI" id="CHEBI:456216"/>
        <dbReference type="EC" id="2.7.11.1"/>
    </reaction>
</comment>
<dbReference type="Gene3D" id="3.30.200.20">
    <property type="entry name" value="Phosphorylase Kinase, domain 1"/>
    <property type="match status" value="1"/>
</dbReference>
<feature type="region of interest" description="Disordered" evidence="10">
    <location>
        <begin position="547"/>
        <end position="580"/>
    </location>
</feature>
<evidence type="ECO:0000256" key="11">
    <source>
        <dbReference type="SAM" id="Phobius"/>
    </source>
</evidence>
<keyword evidence="11" id="KW-0812">Transmembrane</keyword>
<dbReference type="PROSITE" id="PS00108">
    <property type="entry name" value="PROTEIN_KINASE_ST"/>
    <property type="match status" value="1"/>
</dbReference>
<keyword evidence="6 14" id="KW-0418">Kinase</keyword>
<evidence type="ECO:0000313" key="14">
    <source>
        <dbReference type="EMBL" id="UOE46156.1"/>
    </source>
</evidence>
<feature type="domain" description="Protein kinase" evidence="12">
    <location>
        <begin position="1"/>
        <end position="258"/>
    </location>
</feature>
<dbReference type="InterPro" id="IPR000719">
    <property type="entry name" value="Prot_kinase_dom"/>
</dbReference>
<dbReference type="InterPro" id="IPR008271">
    <property type="entry name" value="Ser/Thr_kinase_AS"/>
</dbReference>
<comment type="catalytic activity">
    <reaction evidence="9">
        <text>L-seryl-[protein] + ATP = O-phospho-L-seryl-[protein] + ADP + H(+)</text>
        <dbReference type="Rhea" id="RHEA:17989"/>
        <dbReference type="Rhea" id="RHEA-COMP:9863"/>
        <dbReference type="Rhea" id="RHEA-COMP:11604"/>
        <dbReference type="ChEBI" id="CHEBI:15378"/>
        <dbReference type="ChEBI" id="CHEBI:29999"/>
        <dbReference type="ChEBI" id="CHEBI:30616"/>
        <dbReference type="ChEBI" id="CHEBI:83421"/>
        <dbReference type="ChEBI" id="CHEBI:456216"/>
        <dbReference type="EC" id="2.7.11.1"/>
    </reaction>
</comment>
<dbReference type="PANTHER" id="PTHR43289:SF6">
    <property type="entry name" value="SERINE_THREONINE-PROTEIN KINASE NEKL-3"/>
    <property type="match status" value="1"/>
</dbReference>
<dbReference type="Gene3D" id="3.30.10.20">
    <property type="match status" value="3"/>
</dbReference>
<keyword evidence="15" id="KW-1185">Reference proteome</keyword>
<dbReference type="InterPro" id="IPR005543">
    <property type="entry name" value="PASTA_dom"/>
</dbReference>
<feature type="compositionally biased region" description="Gly residues" evidence="10">
    <location>
        <begin position="547"/>
        <end position="562"/>
    </location>
</feature>
<dbReference type="GO" id="GO:0016301">
    <property type="term" value="F:kinase activity"/>
    <property type="evidence" value="ECO:0007669"/>
    <property type="project" value="UniProtKB-KW"/>
</dbReference>
<evidence type="ECO:0000256" key="10">
    <source>
        <dbReference type="SAM" id="MobiDB-lite"/>
    </source>
</evidence>
<keyword evidence="11" id="KW-0472">Membrane</keyword>
<dbReference type="Pfam" id="PF03793">
    <property type="entry name" value="PASTA"/>
    <property type="match status" value="3"/>
</dbReference>
<proteinExistence type="predicted"/>
<evidence type="ECO:0000256" key="3">
    <source>
        <dbReference type="ARBA" id="ARBA00022679"/>
    </source>
</evidence>
<dbReference type="Pfam" id="PF00069">
    <property type="entry name" value="Pkinase"/>
    <property type="match status" value="1"/>
</dbReference>
<dbReference type="EMBL" id="CP094528">
    <property type="protein sequence ID" value="UOE46156.1"/>
    <property type="molecule type" value="Genomic_DNA"/>
</dbReference>
<evidence type="ECO:0000256" key="5">
    <source>
        <dbReference type="ARBA" id="ARBA00022741"/>
    </source>
</evidence>
<reference evidence="14 15" key="1">
    <citation type="submission" date="2022-03" db="EMBL/GenBank/DDBJ databases">
        <title>Mucilaginibacter sp. isolated from the gut of Protaetia brevitarsis seulensis larvae.</title>
        <authorList>
            <person name="Won M."/>
            <person name="Kim S.-J."/>
            <person name="Kwon S.-W."/>
        </authorList>
    </citation>
    <scope>NUCLEOTIDE SEQUENCE [LARGE SCALE GENOMIC DNA]</scope>
    <source>
        <strain evidence="14 15">CFWR-12</strain>
    </source>
</reference>
<dbReference type="NCBIfam" id="NF033483">
    <property type="entry name" value="PknB_PASTA_kin"/>
    <property type="match status" value="1"/>
</dbReference>
<keyword evidence="3" id="KW-0808">Transferase</keyword>
<dbReference type="SUPFAM" id="SSF56112">
    <property type="entry name" value="Protein kinase-like (PK-like)"/>
    <property type="match status" value="1"/>
</dbReference>
<dbReference type="PROSITE" id="PS50011">
    <property type="entry name" value="PROTEIN_KINASE_DOM"/>
    <property type="match status" value="1"/>
</dbReference>
<keyword evidence="4" id="KW-0677">Repeat</keyword>
<keyword evidence="7" id="KW-0067">ATP-binding</keyword>
<dbReference type="Gene3D" id="1.10.510.10">
    <property type="entry name" value="Transferase(Phosphotransferase) domain 1"/>
    <property type="match status" value="1"/>
</dbReference>
<evidence type="ECO:0000259" key="12">
    <source>
        <dbReference type="PROSITE" id="PS50011"/>
    </source>
</evidence>
<name>A0ABY4C7K1_9MICO</name>
<keyword evidence="2" id="KW-0723">Serine/threonine-protein kinase</keyword>
<gene>
    <name evidence="14" type="primary">pknB</name>
    <name evidence="14" type="ORF">MTO99_14775</name>
</gene>
<dbReference type="PROSITE" id="PS51178">
    <property type="entry name" value="PASTA"/>
    <property type="match status" value="2"/>
</dbReference>
<evidence type="ECO:0000256" key="8">
    <source>
        <dbReference type="ARBA" id="ARBA00047899"/>
    </source>
</evidence>
<evidence type="ECO:0000256" key="2">
    <source>
        <dbReference type="ARBA" id="ARBA00022527"/>
    </source>
</evidence>
<feature type="domain" description="PASTA" evidence="13">
    <location>
        <begin position="339"/>
        <end position="406"/>
    </location>
</feature>
<accession>A0ABY4C7K1</accession>
<evidence type="ECO:0000256" key="6">
    <source>
        <dbReference type="ARBA" id="ARBA00022777"/>
    </source>
</evidence>
<keyword evidence="5" id="KW-0547">Nucleotide-binding</keyword>
<dbReference type="SMART" id="SM00740">
    <property type="entry name" value="PASTA"/>
    <property type="match status" value="3"/>
</dbReference>
<evidence type="ECO:0000313" key="15">
    <source>
        <dbReference type="Proteomes" id="UP000832097"/>
    </source>
</evidence>
<sequence>MSDVHVGTDTRLGRQVAVKLLKPQLATDPAFRMRFRQEAQSAARMAHPTIVRVFDAGEETVLDASGHEVQLPFIVMEYVEGRLLKDIIHDGPLEPAAAVRVLDGVLTALEYSHRAGVVHRDIKPGNIMITTSGQVKVMDFGIARAVSDSSTTVAQTTAILGTASYFSPEQAKGETVDARTDLYSTGVVLFEMLTGRPPFRGDTPVAVAYQHVSERPVKPSVINPKVSPALDTVVMRALTKDREQRYQTAAEFRADLEVAASGRVPIRKEADAATALFGAPTGSLTAPELALRQLTEDDTVSRTQRRPPVVWIWAGIVAVVVIVIAVMYWAFNLQPQAEIPSNAREVPALAGETWEEASAQLEEVGLVPTRVDETSDTVEAGLVIRTDPPGGEIVDVATTIRVVVSTGRQPVAVPDTTNMTLEQAKAALEQVGLTAGTESRVNSPTVPADVVISTAPAGGTTVAVGSAVNLEISSGKVTLPDLTGQTLAAASDYLRAANLGLNPIPQPDGSCPAEEGSPVIRQSLAPGDVPQKSDVVLAYCAGGASNGGGGGGTGGGTGGGNDNLGQGQEISDNGIVVDRR</sequence>
<feature type="domain" description="PASTA" evidence="13">
    <location>
        <begin position="407"/>
        <end position="474"/>
    </location>
</feature>
<protein>
    <recommendedName>
        <fullName evidence="1">non-specific serine/threonine protein kinase</fullName>
        <ecNumber evidence="1">2.7.11.1</ecNumber>
    </recommendedName>
</protein>
<dbReference type="CDD" id="cd06577">
    <property type="entry name" value="PASTA_pknB"/>
    <property type="match status" value="3"/>
</dbReference>
<evidence type="ECO:0000259" key="13">
    <source>
        <dbReference type="PROSITE" id="PS51178"/>
    </source>
</evidence>
<evidence type="ECO:0000256" key="7">
    <source>
        <dbReference type="ARBA" id="ARBA00022840"/>
    </source>
</evidence>
<evidence type="ECO:0000256" key="1">
    <source>
        <dbReference type="ARBA" id="ARBA00012513"/>
    </source>
</evidence>
<dbReference type="PANTHER" id="PTHR43289">
    <property type="entry name" value="MITOGEN-ACTIVATED PROTEIN KINASE KINASE KINASE 20-RELATED"/>
    <property type="match status" value="1"/>
</dbReference>
<dbReference type="EC" id="2.7.11.1" evidence="1"/>
<dbReference type="CDD" id="cd14014">
    <property type="entry name" value="STKc_PknB_like"/>
    <property type="match status" value="1"/>
</dbReference>